<dbReference type="EnsemblPlants" id="PGSC0003DMT400031460">
    <property type="protein sequence ID" value="PGSC0003DMT400031460"/>
    <property type="gene ID" value="PGSC0003DMG400012064"/>
</dbReference>
<evidence type="ECO:0000313" key="11">
    <source>
        <dbReference type="Proteomes" id="UP000011115"/>
    </source>
</evidence>
<feature type="chain" id="PRO_5004011675" evidence="9">
    <location>
        <begin position="22"/>
        <end position="692"/>
    </location>
</feature>
<dbReference type="RefSeq" id="XP_006339345.1">
    <property type="nucleotide sequence ID" value="XM_006339283.2"/>
</dbReference>
<protein>
    <submittedName>
        <fullName evidence="10">Zinc finger protein</fullName>
    </submittedName>
</protein>
<dbReference type="GO" id="GO:0016042">
    <property type="term" value="P:lipid catabolic process"/>
    <property type="evidence" value="ECO:0007669"/>
    <property type="project" value="UniProtKB-KW"/>
</dbReference>
<dbReference type="Proteomes" id="UP000011115">
    <property type="component" value="Unassembled WGS sequence"/>
</dbReference>
<dbReference type="InterPro" id="IPR051238">
    <property type="entry name" value="GDSL_esterase/lipase"/>
</dbReference>
<keyword evidence="4 9" id="KW-0732">Signal</keyword>
<organism evidence="10 11">
    <name type="scientific">Solanum tuberosum</name>
    <name type="common">Potato</name>
    <dbReference type="NCBI Taxonomy" id="4113"/>
    <lineage>
        <taxon>Eukaryota</taxon>
        <taxon>Viridiplantae</taxon>
        <taxon>Streptophyta</taxon>
        <taxon>Embryophyta</taxon>
        <taxon>Tracheophyta</taxon>
        <taxon>Spermatophyta</taxon>
        <taxon>Magnoliopsida</taxon>
        <taxon>eudicotyledons</taxon>
        <taxon>Gunneridae</taxon>
        <taxon>Pentapetalae</taxon>
        <taxon>asterids</taxon>
        <taxon>lamiids</taxon>
        <taxon>Solanales</taxon>
        <taxon>Solanaceae</taxon>
        <taxon>Solanoideae</taxon>
        <taxon>Solaneae</taxon>
        <taxon>Solanum</taxon>
    </lineage>
</organism>
<dbReference type="KEGG" id="sot:102600968"/>
<dbReference type="CDD" id="cd01837">
    <property type="entry name" value="SGNH_plant_lipase_like"/>
    <property type="match status" value="1"/>
</dbReference>
<feature type="region of interest" description="Disordered" evidence="8">
    <location>
        <begin position="41"/>
        <end position="356"/>
    </location>
</feature>
<dbReference type="GeneID" id="102600968"/>
<comment type="similarity">
    <text evidence="2">Belongs to the 'GDSL' lipolytic enzyme family.</text>
</comment>
<evidence type="ECO:0000256" key="1">
    <source>
        <dbReference type="ARBA" id="ARBA00004613"/>
    </source>
</evidence>
<proteinExistence type="inferred from homology"/>
<evidence type="ECO:0000256" key="9">
    <source>
        <dbReference type="SAM" id="SignalP"/>
    </source>
</evidence>
<reference evidence="10" key="2">
    <citation type="submission" date="2015-06" db="UniProtKB">
        <authorList>
            <consortium name="EnsemblPlants"/>
        </authorList>
    </citation>
    <scope>IDENTIFICATION</scope>
    <source>
        <strain evidence="10">DM1-3 516 R44</strain>
    </source>
</reference>
<evidence type="ECO:0000256" key="3">
    <source>
        <dbReference type="ARBA" id="ARBA00022525"/>
    </source>
</evidence>
<evidence type="ECO:0000256" key="6">
    <source>
        <dbReference type="ARBA" id="ARBA00022963"/>
    </source>
</evidence>
<accession>M1AVP9</accession>
<keyword evidence="3" id="KW-0964">Secreted</keyword>
<evidence type="ECO:0000256" key="4">
    <source>
        <dbReference type="ARBA" id="ARBA00022729"/>
    </source>
</evidence>
<comment type="subcellular location">
    <subcellularLocation>
        <location evidence="1">Secreted</location>
    </subcellularLocation>
</comment>
<dbReference type="OMA" id="PHFKAPI"/>
<evidence type="ECO:0000313" key="10">
    <source>
        <dbReference type="EnsemblPlants" id="PGSC0003DMT400031460"/>
    </source>
</evidence>
<keyword evidence="11" id="KW-1185">Reference proteome</keyword>
<evidence type="ECO:0000256" key="5">
    <source>
        <dbReference type="ARBA" id="ARBA00022801"/>
    </source>
</evidence>
<sequence length="692" mass="69909">MAKFIRFCLFFMMLTISSVVGDGDYAYDYDDAYAPAPASIPASTSAVPAPPPASTSAVPAPPPASTSAVPAPPPASTSAVPAPPPASTSAVPAPPPASTSAVPAPPPASTSAVPAPPPASTSAVPAPPPASTSAVPAPPPASTSAVPAPPPASTSAVPAPPPASTSAVPAPPPASTSAVPAPPPASTSAVPAPPPASTSAVPAPPPASTSAVPAPPPASTSAVPAPPPASTSAVPAPPPASTSAVPAPPPASTSAVPAPPPASTSAVPAPPPASTSAVPAPPPASTSAVPAPPPASTSAVPAPPPASTSAVPAPPPASTSAVPAPPPASTSAVPAPPPASTSAVPAPPPASTSPVPAPPPAVVPALFAFGDSLIDSGNNNQLFSFAKANYLPYGIDVGGPTGRFSNGYTILDQIGVLLGLPLLPSYSEEFNVDTMCFGVNYASAAAGILDVTGFHFVERIPFSYQIKNFENTLVNLIKNMSAPIVKEAIPKCIFFVGMGNNDYLNNYIMPVYFTQDQYSPQKFAELLVHQYKAQLTKLYDLGARKFIITGIGQMGCIPSMLAETSGGGCSESVNEMVHPFNSKLRTMIMKLNKDLAGAHFIFLDMEYMFKDIFKNHKAYGFSVIDRGCCGLGKNQGEVTCLPFEIPCANRDEYLFWDAYHPTSAVNLLLGRMAFYNDANYSYPINIQQLALI</sequence>
<keyword evidence="6" id="KW-0442">Lipid degradation</keyword>
<dbReference type="GO" id="GO:0005576">
    <property type="term" value="C:extracellular region"/>
    <property type="evidence" value="ECO:0007669"/>
    <property type="project" value="UniProtKB-SubCell"/>
</dbReference>
<dbReference type="eggNOG" id="ENOG502QUVY">
    <property type="taxonomic scope" value="Eukaryota"/>
</dbReference>
<reference evidence="11" key="1">
    <citation type="journal article" date="2011" name="Nature">
        <title>Genome sequence and analysis of the tuber crop potato.</title>
        <authorList>
            <consortium name="The Potato Genome Sequencing Consortium"/>
        </authorList>
    </citation>
    <scope>NUCLEOTIDE SEQUENCE [LARGE SCALE GENOMIC DNA]</scope>
    <source>
        <strain evidence="11">cv. DM1-3 516 R44</strain>
    </source>
</reference>
<dbReference type="Gene3D" id="3.40.50.1110">
    <property type="entry name" value="SGNH hydrolase"/>
    <property type="match status" value="1"/>
</dbReference>
<name>M1AVP9_SOLTU</name>
<dbReference type="InterPro" id="IPR001087">
    <property type="entry name" value="GDSL"/>
</dbReference>
<evidence type="ECO:0000256" key="2">
    <source>
        <dbReference type="ARBA" id="ARBA00008668"/>
    </source>
</evidence>
<dbReference type="InParanoid" id="M1AVP9"/>
<dbReference type="InterPro" id="IPR035669">
    <property type="entry name" value="SGNH_plant_lipase-like"/>
</dbReference>
<dbReference type="OrthoDB" id="1600564at2759"/>
<dbReference type="PANTHER" id="PTHR45650:SF31">
    <property type="entry name" value="ZINC FINGER PROTEIN"/>
    <property type="match status" value="1"/>
</dbReference>
<keyword evidence="5" id="KW-0378">Hydrolase</keyword>
<dbReference type="GO" id="GO:0016788">
    <property type="term" value="F:hydrolase activity, acting on ester bonds"/>
    <property type="evidence" value="ECO:0007669"/>
    <property type="project" value="InterPro"/>
</dbReference>
<feature type="signal peptide" evidence="9">
    <location>
        <begin position="1"/>
        <end position="21"/>
    </location>
</feature>
<gene>
    <name evidence="10" type="primary">LOC102600968</name>
</gene>
<keyword evidence="7" id="KW-0443">Lipid metabolism</keyword>
<dbReference type="Gramene" id="PGSC0003DMT400031460">
    <property type="protein sequence ID" value="PGSC0003DMT400031460"/>
    <property type="gene ID" value="PGSC0003DMG400012064"/>
</dbReference>
<evidence type="ECO:0000256" key="8">
    <source>
        <dbReference type="SAM" id="MobiDB-lite"/>
    </source>
</evidence>
<dbReference type="Pfam" id="PF00657">
    <property type="entry name" value="Lipase_GDSL"/>
    <property type="match status" value="1"/>
</dbReference>
<dbReference type="HOGENOM" id="CLU_398179_0_0_1"/>
<dbReference type="InterPro" id="IPR036514">
    <property type="entry name" value="SGNH_hydro_sf"/>
</dbReference>
<evidence type="ECO:0000256" key="7">
    <source>
        <dbReference type="ARBA" id="ARBA00023098"/>
    </source>
</evidence>
<feature type="compositionally biased region" description="Pro residues" evidence="8">
    <location>
        <begin position="48"/>
        <end position="356"/>
    </location>
</feature>
<dbReference type="PaxDb" id="4113-PGSC0003DMT400031460"/>
<dbReference type="AlphaFoldDB" id="M1AVP9"/>
<dbReference type="PANTHER" id="PTHR45650">
    <property type="entry name" value="GDSL-LIKE LIPASE/ACYLHYDROLASE-RELATED"/>
    <property type="match status" value="1"/>
</dbReference>